<dbReference type="GO" id="GO:0016788">
    <property type="term" value="F:hydrolase activity, acting on ester bonds"/>
    <property type="evidence" value="ECO:0007669"/>
    <property type="project" value="InterPro"/>
</dbReference>
<name>A0A9P4IDT6_9PEZI</name>
<feature type="signal peptide" evidence="2">
    <location>
        <begin position="1"/>
        <end position="21"/>
    </location>
</feature>
<proteinExistence type="predicted"/>
<evidence type="ECO:0000256" key="2">
    <source>
        <dbReference type="SAM" id="SignalP"/>
    </source>
</evidence>
<keyword evidence="2" id="KW-0732">Signal</keyword>
<dbReference type="InterPro" id="IPR051058">
    <property type="entry name" value="GDSL_Est/Lipase"/>
</dbReference>
<keyword evidence="1" id="KW-0378">Hydrolase</keyword>
<evidence type="ECO:0000313" key="4">
    <source>
        <dbReference type="Proteomes" id="UP000799772"/>
    </source>
</evidence>
<dbReference type="Gene3D" id="3.40.50.1110">
    <property type="entry name" value="SGNH hydrolase"/>
    <property type="match status" value="1"/>
</dbReference>
<dbReference type="AlphaFoldDB" id="A0A9P4IDT6"/>
<reference evidence="3" key="1">
    <citation type="journal article" date="2020" name="Stud. Mycol.">
        <title>101 Dothideomycetes genomes: a test case for predicting lifestyles and emergence of pathogens.</title>
        <authorList>
            <person name="Haridas S."/>
            <person name="Albert R."/>
            <person name="Binder M."/>
            <person name="Bloem J."/>
            <person name="Labutti K."/>
            <person name="Salamov A."/>
            <person name="Andreopoulos B."/>
            <person name="Baker S."/>
            <person name="Barry K."/>
            <person name="Bills G."/>
            <person name="Bluhm B."/>
            <person name="Cannon C."/>
            <person name="Castanera R."/>
            <person name="Culley D."/>
            <person name="Daum C."/>
            <person name="Ezra D."/>
            <person name="Gonzalez J."/>
            <person name="Henrissat B."/>
            <person name="Kuo A."/>
            <person name="Liang C."/>
            <person name="Lipzen A."/>
            <person name="Lutzoni F."/>
            <person name="Magnuson J."/>
            <person name="Mondo S."/>
            <person name="Nolan M."/>
            <person name="Ohm R."/>
            <person name="Pangilinan J."/>
            <person name="Park H.-J."/>
            <person name="Ramirez L."/>
            <person name="Alfaro M."/>
            <person name="Sun H."/>
            <person name="Tritt A."/>
            <person name="Yoshinaga Y."/>
            <person name="Zwiers L.-H."/>
            <person name="Turgeon B."/>
            <person name="Goodwin S."/>
            <person name="Spatafora J."/>
            <person name="Crous P."/>
            <person name="Grigoriev I."/>
        </authorList>
    </citation>
    <scope>NUCLEOTIDE SEQUENCE</scope>
    <source>
        <strain evidence="3">CBS 133067</strain>
    </source>
</reference>
<dbReference type="Pfam" id="PF00657">
    <property type="entry name" value="Lipase_GDSL"/>
    <property type="match status" value="1"/>
</dbReference>
<organism evidence="3 4">
    <name type="scientific">Rhizodiscina lignyota</name>
    <dbReference type="NCBI Taxonomy" id="1504668"/>
    <lineage>
        <taxon>Eukaryota</taxon>
        <taxon>Fungi</taxon>
        <taxon>Dikarya</taxon>
        <taxon>Ascomycota</taxon>
        <taxon>Pezizomycotina</taxon>
        <taxon>Dothideomycetes</taxon>
        <taxon>Pleosporomycetidae</taxon>
        <taxon>Aulographales</taxon>
        <taxon>Rhizodiscinaceae</taxon>
        <taxon>Rhizodiscina</taxon>
    </lineage>
</organism>
<dbReference type="InterPro" id="IPR001087">
    <property type="entry name" value="GDSL"/>
</dbReference>
<evidence type="ECO:0000313" key="3">
    <source>
        <dbReference type="EMBL" id="KAF2099755.1"/>
    </source>
</evidence>
<dbReference type="PANTHER" id="PTHR45648">
    <property type="entry name" value="GDSL LIPASE/ACYLHYDROLASE FAMILY PROTEIN (AFU_ORTHOLOGUE AFUA_4G14700)"/>
    <property type="match status" value="1"/>
</dbReference>
<dbReference type="InterPro" id="IPR036514">
    <property type="entry name" value="SGNH_hydro_sf"/>
</dbReference>
<dbReference type="SUPFAM" id="SSF52266">
    <property type="entry name" value="SGNH hydrolase"/>
    <property type="match status" value="1"/>
</dbReference>
<protein>
    <recommendedName>
        <fullName evidence="5">Carbohydrate esterase family 16 protein</fullName>
    </recommendedName>
</protein>
<dbReference type="CDD" id="cd01846">
    <property type="entry name" value="fatty_acyltransferase_like"/>
    <property type="match status" value="1"/>
</dbReference>
<keyword evidence="4" id="KW-1185">Reference proteome</keyword>
<feature type="chain" id="PRO_5040424482" description="Carbohydrate esterase family 16 protein" evidence="2">
    <location>
        <begin position="22"/>
        <end position="347"/>
    </location>
</feature>
<evidence type="ECO:0000256" key="1">
    <source>
        <dbReference type="ARBA" id="ARBA00022801"/>
    </source>
</evidence>
<gene>
    <name evidence="3" type="ORF">NA57DRAFT_75260</name>
</gene>
<dbReference type="Proteomes" id="UP000799772">
    <property type="component" value="Unassembled WGS sequence"/>
</dbReference>
<dbReference type="EMBL" id="ML978125">
    <property type="protein sequence ID" value="KAF2099755.1"/>
    <property type="molecule type" value="Genomic_DNA"/>
</dbReference>
<sequence>MVYLLQSLLLPFLCCADLAVSFPLNNTRKWNGWRNVKYIFVFGDSYSTTGFRSTGVEPSAGNPMGNPSYPGLTSSNGPNWVDFLTTKYNHSLVLTYNIARGGATVDSGLVAPTSGSALSISEQVKEIYLPTYASKPDNAPWSDCDSLFAFFIGVNDVGNSYKLHKPKINALVFEEYKGLIDEVYQSGARNFMFLNVPPIQRAPKTALAPNASAQGLVEKESTAIADWNMRLVNMASNLTSTYSDATAFVFDTYGLFNNALDNPKAYEQTKMLKNTTNFCASYEDGTSKPDTFNRNCIYPVDEYFWLNSLHPTGAIHNAMAFQLAQMMSKPVYPSLLQLIAGGRFMWS</sequence>
<dbReference type="OrthoDB" id="1600564at2759"/>
<dbReference type="PANTHER" id="PTHR45648:SF85">
    <property type="entry name" value="A, PUTATIVE (AFU_ORTHOLOGUE AFUA_2G10760)-RELATED"/>
    <property type="match status" value="1"/>
</dbReference>
<accession>A0A9P4IDT6</accession>
<evidence type="ECO:0008006" key="5">
    <source>
        <dbReference type="Google" id="ProtNLM"/>
    </source>
</evidence>
<comment type="caution">
    <text evidence="3">The sequence shown here is derived from an EMBL/GenBank/DDBJ whole genome shotgun (WGS) entry which is preliminary data.</text>
</comment>